<accession>A0A0N8NTQ1</accession>
<sequence>MNKYFILFSPAHISAMIAIALICLIFYLLRDKIKRGSKRDALRIAIAVILLLQEASFQIWTVSIDAWSVKWTLPLELCSISAILCAVMLLTKSYKIYEIVYFTGIGGAIQAIFTPEIGMYTYPHFRYFQFFTAHGAIILACLFMTFVENYKPAAKSIIKTFIYLNIYAIIIGIFNKLTGSNYMFLCAKPEASSIMDYLGPWPFYIISLEAVAFIIFVLLYVPFVIGGGNSKGRYFDM</sequence>
<feature type="transmembrane region" description="Helical" evidence="1">
    <location>
        <begin position="162"/>
        <end position="184"/>
    </location>
</feature>
<comment type="caution">
    <text evidence="2">The sequence shown here is derived from an EMBL/GenBank/DDBJ whole genome shotgun (WGS) entry which is preliminary data.</text>
</comment>
<keyword evidence="3" id="KW-1185">Reference proteome</keyword>
<evidence type="ECO:0000313" key="2">
    <source>
        <dbReference type="EMBL" id="KPU45456.1"/>
    </source>
</evidence>
<dbReference type="AlphaFoldDB" id="A0A0N8NTQ1"/>
<feature type="transmembrane region" description="Helical" evidence="1">
    <location>
        <begin position="99"/>
        <end position="122"/>
    </location>
</feature>
<feature type="transmembrane region" description="Helical" evidence="1">
    <location>
        <begin position="128"/>
        <end position="150"/>
    </location>
</feature>
<dbReference type="RefSeq" id="WP_054873806.1">
    <property type="nucleotide sequence ID" value="NZ_LKET01000021.1"/>
</dbReference>
<dbReference type="NCBIfam" id="TIGR02206">
    <property type="entry name" value="intg_mem_TP0381"/>
    <property type="match status" value="1"/>
</dbReference>
<keyword evidence="1" id="KW-0472">Membrane</keyword>
<dbReference type="EMBL" id="LKET01000021">
    <property type="protein sequence ID" value="KPU45456.1"/>
    <property type="molecule type" value="Genomic_DNA"/>
</dbReference>
<organism evidence="2 3">
    <name type="scientific">Oxobacter pfennigii</name>
    <dbReference type="NCBI Taxonomy" id="36849"/>
    <lineage>
        <taxon>Bacteria</taxon>
        <taxon>Bacillati</taxon>
        <taxon>Bacillota</taxon>
        <taxon>Clostridia</taxon>
        <taxon>Eubacteriales</taxon>
        <taxon>Clostridiaceae</taxon>
        <taxon>Oxobacter</taxon>
    </lineage>
</organism>
<evidence type="ECO:0000256" key="1">
    <source>
        <dbReference type="SAM" id="Phobius"/>
    </source>
</evidence>
<protein>
    <submittedName>
        <fullName evidence="2">Integral membrane protein</fullName>
    </submittedName>
</protein>
<keyword evidence="1" id="KW-0812">Transmembrane</keyword>
<dbReference type="PATRIC" id="fig|36849.3.peg.739"/>
<reference evidence="2 3" key="1">
    <citation type="submission" date="2015-09" db="EMBL/GenBank/DDBJ databases">
        <title>Genome sequence of Oxobacter pfennigii DSM 3222.</title>
        <authorList>
            <person name="Poehlein A."/>
            <person name="Bengelsdorf F.R."/>
            <person name="Schiel-Bengelsdorf B."/>
            <person name="Duerre P."/>
            <person name="Daniel R."/>
        </authorList>
    </citation>
    <scope>NUCLEOTIDE SEQUENCE [LARGE SCALE GENOMIC DNA]</scope>
    <source>
        <strain evidence="2 3">DSM 3222</strain>
    </source>
</reference>
<evidence type="ECO:0000313" key="3">
    <source>
        <dbReference type="Proteomes" id="UP000050326"/>
    </source>
</evidence>
<feature type="transmembrane region" description="Helical" evidence="1">
    <location>
        <begin position="6"/>
        <end position="29"/>
    </location>
</feature>
<name>A0A0N8NTQ1_9CLOT</name>
<dbReference type="Proteomes" id="UP000050326">
    <property type="component" value="Unassembled WGS sequence"/>
</dbReference>
<proteinExistence type="predicted"/>
<dbReference type="InterPro" id="IPR011737">
    <property type="entry name" value="CHP02206_TP0381"/>
</dbReference>
<feature type="transmembrane region" description="Helical" evidence="1">
    <location>
        <begin position="41"/>
        <end position="59"/>
    </location>
</feature>
<gene>
    <name evidence="2" type="ORF">OXPF_06890</name>
</gene>
<keyword evidence="1" id="KW-1133">Transmembrane helix</keyword>
<feature type="transmembrane region" description="Helical" evidence="1">
    <location>
        <begin position="71"/>
        <end position="90"/>
    </location>
</feature>
<feature type="transmembrane region" description="Helical" evidence="1">
    <location>
        <begin position="204"/>
        <end position="225"/>
    </location>
</feature>
<dbReference type="Pfam" id="PF14808">
    <property type="entry name" value="TMEM164"/>
    <property type="match status" value="1"/>
</dbReference>
<dbReference type="OrthoDB" id="9813172at2"/>
<dbReference type="STRING" id="36849.OXPF_06890"/>